<name>A0A0J7KMA3_9FLAO</name>
<evidence type="ECO:0000256" key="1">
    <source>
        <dbReference type="SAM" id="SignalP"/>
    </source>
</evidence>
<dbReference type="EMBL" id="LFND01000009">
    <property type="protein sequence ID" value="KMQ58450.1"/>
    <property type="molecule type" value="Genomic_DNA"/>
</dbReference>
<feature type="chain" id="PRO_5005290321" description="T9SS C-terminal target domain-containing protein" evidence="1">
    <location>
        <begin position="20"/>
        <end position="428"/>
    </location>
</feature>
<accession>A0A0J7KMA3</accession>
<evidence type="ECO:0000313" key="2">
    <source>
        <dbReference type="EMBL" id="KMQ58450.1"/>
    </source>
</evidence>
<sequence>MKKNIIFAFSLTASSLLFGQVGINTSLPQATLDIVGKKGATDKDGLTAPRLTRAELTAKGNNLYGAGQNGTLIYITDVSGGDNVSQRINITDSGYYYFDATNNIWEKVATKGEEPWQIAGTTNKATRNNQNIYQTGKIGIFTNNPLENLSIGQSGVTSNLANSYISTGLVISGSSTSDSEGIGAYYENLGAPSGARVVKHEFSVQNGNSFFGYINTNDNATYPNLTLFGTNLPSGNFSIGLYRGAGATEKLDVNGNARVRGLADGDPINYPYKVVAKADGTFGKETDITGAVQFATGGFQNLDLTNVTRANLKDIYFFSHGATITLPVASNQLVGVELSFYISGGAADSFTTGLTQEFSVSRPATDVATNSFLFDSGSTSPYTNLISSWTGNKITFINTKLRTFRALNFKLVSNGAGVYRWMFWASGV</sequence>
<proteinExistence type="predicted"/>
<dbReference type="STRING" id="558151.ACM46_22375"/>
<gene>
    <name evidence="2" type="ORF">ACM46_22375</name>
</gene>
<dbReference type="OrthoDB" id="1242646at2"/>
<protein>
    <recommendedName>
        <fullName evidence="4">T9SS C-terminal target domain-containing protein</fullName>
    </recommendedName>
</protein>
<dbReference type="Proteomes" id="UP000036261">
    <property type="component" value="Unassembled WGS sequence"/>
</dbReference>
<evidence type="ECO:0000313" key="3">
    <source>
        <dbReference type="Proteomes" id="UP000036261"/>
    </source>
</evidence>
<dbReference type="PATRIC" id="fig|558151.6.peg.4685"/>
<comment type="caution">
    <text evidence="2">The sequence shown here is derived from an EMBL/GenBank/DDBJ whole genome shotgun (WGS) entry which is preliminary data.</text>
</comment>
<dbReference type="AlphaFoldDB" id="A0A0J7KMA3"/>
<organism evidence="2 3">
    <name type="scientific">Chryseobacterium angstadtii</name>
    <dbReference type="NCBI Taxonomy" id="558151"/>
    <lineage>
        <taxon>Bacteria</taxon>
        <taxon>Pseudomonadati</taxon>
        <taxon>Bacteroidota</taxon>
        <taxon>Flavobacteriia</taxon>
        <taxon>Flavobacteriales</taxon>
        <taxon>Weeksellaceae</taxon>
        <taxon>Chryseobacterium group</taxon>
        <taxon>Chryseobacterium</taxon>
    </lineage>
</organism>
<keyword evidence="1" id="KW-0732">Signal</keyword>
<dbReference type="RefSeq" id="WP_048508892.1">
    <property type="nucleotide sequence ID" value="NZ_LFND01000009.1"/>
</dbReference>
<feature type="signal peptide" evidence="1">
    <location>
        <begin position="1"/>
        <end position="19"/>
    </location>
</feature>
<keyword evidence="3" id="KW-1185">Reference proteome</keyword>
<reference evidence="2 3" key="1">
    <citation type="journal article" date="2013" name="Int. J. Syst. Evol. Microbiol.">
        <title>Chryseobacterium angstadtii sp. nov., isolated from a newt tank.</title>
        <authorList>
            <person name="Kirk K.E."/>
            <person name="Hoffman J.A."/>
            <person name="Smith K.A."/>
            <person name="Strahan B.L."/>
            <person name="Failor K.C."/>
            <person name="Krebs J.E."/>
            <person name="Gale A.N."/>
            <person name="Do T.D."/>
            <person name="Sontag T.C."/>
            <person name="Batties A.M."/>
            <person name="Mistiszyn K."/>
            <person name="Newman J.D."/>
        </authorList>
    </citation>
    <scope>NUCLEOTIDE SEQUENCE [LARGE SCALE GENOMIC DNA]</scope>
    <source>
        <strain evidence="2 3">KM</strain>
    </source>
</reference>
<evidence type="ECO:0008006" key="4">
    <source>
        <dbReference type="Google" id="ProtNLM"/>
    </source>
</evidence>